<sequence>PPPIPTSKPADSGIFQVFECLDGELEYEQDVPGKIIELPENTEPLP</sequence>
<dbReference type="AlphaFoldDB" id="A0A8S3AA19"/>
<reference evidence="1" key="1">
    <citation type="submission" date="2021-02" db="EMBL/GenBank/DDBJ databases">
        <authorList>
            <person name="Nowell W R."/>
        </authorList>
    </citation>
    <scope>NUCLEOTIDE SEQUENCE</scope>
</reference>
<comment type="caution">
    <text evidence="1">The sequence shown here is derived from an EMBL/GenBank/DDBJ whole genome shotgun (WGS) entry which is preliminary data.</text>
</comment>
<dbReference type="Proteomes" id="UP000676336">
    <property type="component" value="Unassembled WGS sequence"/>
</dbReference>
<evidence type="ECO:0000313" key="1">
    <source>
        <dbReference type="EMBL" id="CAF4700475.1"/>
    </source>
</evidence>
<feature type="non-terminal residue" evidence="1">
    <location>
        <position position="1"/>
    </location>
</feature>
<protein>
    <submittedName>
        <fullName evidence="1">Uncharacterized protein</fullName>
    </submittedName>
</protein>
<organism evidence="1 2">
    <name type="scientific">Rotaria magnacalcarata</name>
    <dbReference type="NCBI Taxonomy" id="392030"/>
    <lineage>
        <taxon>Eukaryota</taxon>
        <taxon>Metazoa</taxon>
        <taxon>Spiralia</taxon>
        <taxon>Gnathifera</taxon>
        <taxon>Rotifera</taxon>
        <taxon>Eurotatoria</taxon>
        <taxon>Bdelloidea</taxon>
        <taxon>Philodinida</taxon>
        <taxon>Philodinidae</taxon>
        <taxon>Rotaria</taxon>
    </lineage>
</organism>
<name>A0A8S3AA19_9BILA</name>
<accession>A0A8S3AA19</accession>
<dbReference type="EMBL" id="CAJOBI010125774">
    <property type="protein sequence ID" value="CAF4700475.1"/>
    <property type="molecule type" value="Genomic_DNA"/>
</dbReference>
<gene>
    <name evidence="1" type="ORF">SMN809_LOCUS43032</name>
</gene>
<feature type="non-terminal residue" evidence="1">
    <location>
        <position position="46"/>
    </location>
</feature>
<proteinExistence type="predicted"/>
<evidence type="ECO:0000313" key="2">
    <source>
        <dbReference type="Proteomes" id="UP000676336"/>
    </source>
</evidence>